<gene>
    <name evidence="2" type="ORF">SARC_12718</name>
</gene>
<feature type="compositionally biased region" description="Basic and acidic residues" evidence="1">
    <location>
        <begin position="153"/>
        <end position="165"/>
    </location>
</feature>
<dbReference type="GeneID" id="25913222"/>
<organism evidence="2 3">
    <name type="scientific">Sphaeroforma arctica JP610</name>
    <dbReference type="NCBI Taxonomy" id="667725"/>
    <lineage>
        <taxon>Eukaryota</taxon>
        <taxon>Ichthyosporea</taxon>
        <taxon>Ichthyophonida</taxon>
        <taxon>Sphaeroforma</taxon>
    </lineage>
</organism>
<evidence type="ECO:0000313" key="2">
    <source>
        <dbReference type="EMBL" id="KNC74741.1"/>
    </source>
</evidence>
<name>A0A0L0FE48_9EUKA</name>
<dbReference type="EMBL" id="KQ244124">
    <property type="protein sequence ID" value="KNC74741.1"/>
    <property type="molecule type" value="Genomic_DNA"/>
</dbReference>
<feature type="compositionally biased region" description="Low complexity" evidence="1">
    <location>
        <begin position="12"/>
        <end position="29"/>
    </location>
</feature>
<evidence type="ECO:0000313" key="3">
    <source>
        <dbReference type="Proteomes" id="UP000054560"/>
    </source>
</evidence>
<feature type="compositionally biased region" description="Basic residues" evidence="1">
    <location>
        <begin position="142"/>
        <end position="152"/>
    </location>
</feature>
<protein>
    <submittedName>
        <fullName evidence="2">Uncharacterized protein</fullName>
    </submittedName>
</protein>
<feature type="compositionally biased region" description="Basic and acidic residues" evidence="1">
    <location>
        <begin position="208"/>
        <end position="217"/>
    </location>
</feature>
<proteinExistence type="predicted"/>
<dbReference type="AlphaFoldDB" id="A0A0L0FE48"/>
<sequence>MDGLEKADVFTDDNNQSGSSSSIELSGDSDNDHSIASDPSDDSDGDSDEKSRDGNNSHRGDEVDVQSDRAEVSGDEETREQSTERDSGKVSADADVKVQTHTVKREGIALRPNGVGSSGERKRPLKKSRAIATDATTQTTQKHSRSKPANKNKIKEEQAVAHSDDLIGNGADDDGNRQSGGESSSDEDAPLIAKIRVKGKRVGASTGDGKRSERADSAEPVGYDNCSHIWY</sequence>
<feature type="region of interest" description="Disordered" evidence="1">
    <location>
        <begin position="1"/>
        <end position="231"/>
    </location>
</feature>
<feature type="compositionally biased region" description="Basic and acidic residues" evidence="1">
    <location>
        <begin position="79"/>
        <end position="108"/>
    </location>
</feature>
<feature type="compositionally biased region" description="Basic and acidic residues" evidence="1">
    <location>
        <begin position="48"/>
        <end position="72"/>
    </location>
</feature>
<dbReference type="Proteomes" id="UP000054560">
    <property type="component" value="Unassembled WGS sequence"/>
</dbReference>
<keyword evidence="3" id="KW-1185">Reference proteome</keyword>
<reference evidence="2 3" key="1">
    <citation type="submission" date="2011-02" db="EMBL/GenBank/DDBJ databases">
        <title>The Genome Sequence of Sphaeroforma arctica JP610.</title>
        <authorList>
            <consortium name="The Broad Institute Genome Sequencing Platform"/>
            <person name="Russ C."/>
            <person name="Cuomo C."/>
            <person name="Young S.K."/>
            <person name="Zeng Q."/>
            <person name="Gargeya S."/>
            <person name="Alvarado L."/>
            <person name="Berlin A."/>
            <person name="Chapman S.B."/>
            <person name="Chen Z."/>
            <person name="Freedman E."/>
            <person name="Gellesch M."/>
            <person name="Goldberg J."/>
            <person name="Griggs A."/>
            <person name="Gujja S."/>
            <person name="Heilman E."/>
            <person name="Heiman D."/>
            <person name="Howarth C."/>
            <person name="Mehta T."/>
            <person name="Neiman D."/>
            <person name="Pearson M."/>
            <person name="Roberts A."/>
            <person name="Saif S."/>
            <person name="Shea T."/>
            <person name="Shenoy N."/>
            <person name="Sisk P."/>
            <person name="Stolte C."/>
            <person name="Sykes S."/>
            <person name="White J."/>
            <person name="Yandava C."/>
            <person name="Burger G."/>
            <person name="Gray M.W."/>
            <person name="Holland P.W.H."/>
            <person name="King N."/>
            <person name="Lang F.B.F."/>
            <person name="Roger A.J."/>
            <person name="Ruiz-Trillo I."/>
            <person name="Haas B."/>
            <person name="Nusbaum C."/>
            <person name="Birren B."/>
        </authorList>
    </citation>
    <scope>NUCLEOTIDE SEQUENCE [LARGE SCALE GENOMIC DNA]</scope>
    <source>
        <strain evidence="2 3">JP610</strain>
    </source>
</reference>
<dbReference type="RefSeq" id="XP_014148643.1">
    <property type="nucleotide sequence ID" value="XM_014293168.1"/>
</dbReference>
<feature type="compositionally biased region" description="Low complexity" evidence="1">
    <location>
        <begin position="132"/>
        <end position="141"/>
    </location>
</feature>
<evidence type="ECO:0000256" key="1">
    <source>
        <dbReference type="SAM" id="MobiDB-lite"/>
    </source>
</evidence>
<accession>A0A0L0FE48</accession>